<dbReference type="AlphaFoldDB" id="A0A1H2MQX3"/>
<protein>
    <submittedName>
        <fullName evidence="1">Uncharacterized protein</fullName>
    </submittedName>
</protein>
<gene>
    <name evidence="1" type="ORF">SAMN05216202_2213</name>
</gene>
<evidence type="ECO:0000313" key="2">
    <source>
        <dbReference type="Proteomes" id="UP000198600"/>
    </source>
</evidence>
<keyword evidence="2" id="KW-1185">Reference proteome</keyword>
<organism evidence="1 2">
    <name type="scientific">Pseudomonas mucidolens</name>
    <dbReference type="NCBI Taxonomy" id="46679"/>
    <lineage>
        <taxon>Bacteria</taxon>
        <taxon>Pseudomonadati</taxon>
        <taxon>Pseudomonadota</taxon>
        <taxon>Gammaproteobacteria</taxon>
        <taxon>Pseudomonadales</taxon>
        <taxon>Pseudomonadaceae</taxon>
        <taxon>Pseudomonas</taxon>
    </lineage>
</organism>
<dbReference type="EMBL" id="LT629802">
    <property type="protein sequence ID" value="SDU95627.1"/>
    <property type="molecule type" value="Genomic_DNA"/>
</dbReference>
<name>A0A1H2MQX3_9PSED</name>
<reference evidence="2" key="1">
    <citation type="submission" date="2016-10" db="EMBL/GenBank/DDBJ databases">
        <authorList>
            <person name="Varghese N."/>
            <person name="Submissions S."/>
        </authorList>
    </citation>
    <scope>NUCLEOTIDE SEQUENCE [LARGE SCALE GENOMIC DNA]</scope>
    <source>
        <strain evidence="2">LMG 2223</strain>
    </source>
</reference>
<sequence>MSVVATTIDYLKHPRLVLTTAESCTAGNRLSCLGLSYRARLQCIQSKGTLHGGREHVQLSAAMHALQWLPHFHQRAMAGEQG</sequence>
<proteinExistence type="predicted"/>
<accession>A0A1H2MQX3</accession>
<dbReference type="Proteomes" id="UP000198600">
    <property type="component" value="Chromosome I"/>
</dbReference>
<dbReference type="STRING" id="46679.SAMN05216202_2213"/>
<evidence type="ECO:0000313" key="1">
    <source>
        <dbReference type="EMBL" id="SDU95627.1"/>
    </source>
</evidence>